<accession>A0ABV7IXI2</accession>
<keyword evidence="2" id="KW-1185">Reference proteome</keyword>
<reference evidence="2" key="1">
    <citation type="journal article" date="2019" name="Int. J. Syst. Evol. Microbiol.">
        <title>The Global Catalogue of Microorganisms (GCM) 10K type strain sequencing project: providing services to taxonomists for standard genome sequencing and annotation.</title>
        <authorList>
            <consortium name="The Broad Institute Genomics Platform"/>
            <consortium name="The Broad Institute Genome Sequencing Center for Infectious Disease"/>
            <person name="Wu L."/>
            <person name="Ma J."/>
        </authorList>
    </citation>
    <scope>NUCLEOTIDE SEQUENCE [LARGE SCALE GENOMIC DNA]</scope>
    <source>
        <strain evidence="2">KCTC 52039</strain>
    </source>
</reference>
<proteinExistence type="predicted"/>
<dbReference type="EMBL" id="JBHRTO010000001">
    <property type="protein sequence ID" value="MFC3180483.1"/>
    <property type="molecule type" value="Genomic_DNA"/>
</dbReference>
<dbReference type="RefSeq" id="WP_380072107.1">
    <property type="nucleotide sequence ID" value="NZ_JBHRTO010000001.1"/>
</dbReference>
<gene>
    <name evidence="1" type="ORF">ACFOGH_05745</name>
</gene>
<dbReference type="Proteomes" id="UP001595547">
    <property type="component" value="Unassembled WGS sequence"/>
</dbReference>
<organism evidence="1 2">
    <name type="scientific">Cypionkella sinensis</name>
    <dbReference type="NCBI Taxonomy" id="1756043"/>
    <lineage>
        <taxon>Bacteria</taxon>
        <taxon>Pseudomonadati</taxon>
        <taxon>Pseudomonadota</taxon>
        <taxon>Alphaproteobacteria</taxon>
        <taxon>Rhodobacterales</taxon>
        <taxon>Paracoccaceae</taxon>
        <taxon>Cypionkella</taxon>
    </lineage>
</organism>
<name>A0ABV7IXI2_9RHOB</name>
<comment type="caution">
    <text evidence="1">The sequence shown here is derived from an EMBL/GenBank/DDBJ whole genome shotgun (WGS) entry which is preliminary data.</text>
</comment>
<protein>
    <submittedName>
        <fullName evidence="1">Uncharacterized protein</fullName>
    </submittedName>
</protein>
<sequence>MVGFPLQLPIDGTIARRIVVDPCSDRGIFPDGTPMGKIIIIELLTDEEAIACVLHARPAQIGDDA</sequence>
<evidence type="ECO:0000313" key="1">
    <source>
        <dbReference type="EMBL" id="MFC3180483.1"/>
    </source>
</evidence>
<evidence type="ECO:0000313" key="2">
    <source>
        <dbReference type="Proteomes" id="UP001595547"/>
    </source>
</evidence>